<dbReference type="InterPro" id="IPR015797">
    <property type="entry name" value="NUDIX_hydrolase-like_dom_sf"/>
</dbReference>
<evidence type="ECO:0000313" key="9">
    <source>
        <dbReference type="Proteomes" id="UP000298517"/>
    </source>
</evidence>
<organism evidence="8 9">
    <name type="scientific">Gramella jeungdoensis</name>
    <dbReference type="NCBI Taxonomy" id="708091"/>
    <lineage>
        <taxon>Bacteria</taxon>
        <taxon>Pseudomonadati</taxon>
        <taxon>Bacteroidota</taxon>
        <taxon>Flavobacteriia</taxon>
        <taxon>Flavobacteriales</taxon>
        <taxon>Flavobacteriaceae</taxon>
        <taxon>Christiangramia</taxon>
    </lineage>
</organism>
<dbReference type="CDD" id="cd03426">
    <property type="entry name" value="NUDIX_CoAse_Nudt7"/>
    <property type="match status" value="1"/>
</dbReference>
<dbReference type="PANTHER" id="PTHR12992:SF11">
    <property type="entry name" value="MITOCHONDRIAL COENZYME A DIPHOSPHATASE NUDT8"/>
    <property type="match status" value="1"/>
</dbReference>
<keyword evidence="3" id="KW-0479">Metal-binding</keyword>
<evidence type="ECO:0000256" key="6">
    <source>
        <dbReference type="ARBA" id="ARBA00023211"/>
    </source>
</evidence>
<dbReference type="Gene3D" id="3.90.79.10">
    <property type="entry name" value="Nucleoside Triphosphate Pyrophosphohydrolase"/>
    <property type="match status" value="1"/>
</dbReference>
<evidence type="ECO:0000259" key="7">
    <source>
        <dbReference type="PROSITE" id="PS51462"/>
    </source>
</evidence>
<keyword evidence="6" id="KW-0464">Manganese</keyword>
<evidence type="ECO:0000256" key="2">
    <source>
        <dbReference type="ARBA" id="ARBA00001946"/>
    </source>
</evidence>
<name>A0A4Y8AYL5_9FLAO</name>
<proteinExistence type="predicted"/>
<gene>
    <name evidence="8" type="ORF">E2488_03740</name>
</gene>
<dbReference type="Pfam" id="PF00293">
    <property type="entry name" value="NUDIX"/>
    <property type="match status" value="1"/>
</dbReference>
<dbReference type="GO" id="GO:0010945">
    <property type="term" value="F:coenzyme A diphosphatase activity"/>
    <property type="evidence" value="ECO:0007669"/>
    <property type="project" value="InterPro"/>
</dbReference>
<dbReference type="EMBL" id="SNQI01000001">
    <property type="protein sequence ID" value="TEW76972.1"/>
    <property type="molecule type" value="Genomic_DNA"/>
</dbReference>
<accession>A0A4Y8AYL5</accession>
<dbReference type="Proteomes" id="UP000298517">
    <property type="component" value="Unassembled WGS sequence"/>
</dbReference>
<feature type="domain" description="Nudix hydrolase" evidence="7">
    <location>
        <begin position="44"/>
        <end position="179"/>
    </location>
</feature>
<evidence type="ECO:0000256" key="1">
    <source>
        <dbReference type="ARBA" id="ARBA00001936"/>
    </source>
</evidence>
<dbReference type="GO" id="GO:0046872">
    <property type="term" value="F:metal ion binding"/>
    <property type="evidence" value="ECO:0007669"/>
    <property type="project" value="UniProtKB-KW"/>
</dbReference>
<comment type="caution">
    <text evidence="8">The sequence shown here is derived from an EMBL/GenBank/DDBJ whole genome shotgun (WGS) entry which is preliminary data.</text>
</comment>
<reference evidence="8 9" key="1">
    <citation type="journal article" date="2011" name="J. Microbiol.">
        <title>Gramella jeungdoensis sp. nov., isolated from a solar saltern in Korea.</title>
        <authorList>
            <person name="Joung Y."/>
            <person name="Kim H."/>
            <person name="Jang T."/>
            <person name="Ahn T.S."/>
            <person name="Joh K."/>
        </authorList>
    </citation>
    <scope>NUCLEOTIDE SEQUENCE [LARGE SCALE GENOMIC DNA]</scope>
    <source>
        <strain evidence="8 9">KCTC 23123</strain>
    </source>
</reference>
<dbReference type="InterPro" id="IPR045121">
    <property type="entry name" value="CoAse"/>
</dbReference>
<dbReference type="PANTHER" id="PTHR12992">
    <property type="entry name" value="NUDIX HYDROLASE"/>
    <property type="match status" value="1"/>
</dbReference>
<evidence type="ECO:0000256" key="5">
    <source>
        <dbReference type="ARBA" id="ARBA00022842"/>
    </source>
</evidence>
<dbReference type="AlphaFoldDB" id="A0A4Y8AYL5"/>
<dbReference type="PROSITE" id="PS51462">
    <property type="entry name" value="NUDIX"/>
    <property type="match status" value="1"/>
</dbReference>
<keyword evidence="5" id="KW-0460">Magnesium</keyword>
<dbReference type="SUPFAM" id="SSF55811">
    <property type="entry name" value="Nudix"/>
    <property type="match status" value="1"/>
</dbReference>
<dbReference type="RefSeq" id="WP_134246980.1">
    <property type="nucleotide sequence ID" value="NZ_SNQI01000001.1"/>
</dbReference>
<comment type="cofactor">
    <cofactor evidence="1">
        <name>Mn(2+)</name>
        <dbReference type="ChEBI" id="CHEBI:29035"/>
    </cofactor>
</comment>
<keyword evidence="4" id="KW-0378">Hydrolase</keyword>
<keyword evidence="9" id="KW-1185">Reference proteome</keyword>
<evidence type="ECO:0000256" key="4">
    <source>
        <dbReference type="ARBA" id="ARBA00022801"/>
    </source>
</evidence>
<dbReference type="OrthoDB" id="9802805at2"/>
<dbReference type="InterPro" id="IPR000086">
    <property type="entry name" value="NUDIX_hydrolase_dom"/>
</dbReference>
<sequence length="210" mass="23787">MEFSIFKKQIQLLSKAKIGGLEAQFKLAPEIRKQFSEQKINPQNTKKAAVLVIFYPSESGTLNFLLTLRASYKGVHSAQISFPGGKIDRKDICLKNTALREAREEVGIIEKDISIFKEMTDVYIPPSNFIVTPFLGYINYTPKFTKNYEVEALIEVKLSDLLCDSVISTTRLSTSYAKNIIVPCFKLNNYNVWGATAMMLSEIKELIRTI</sequence>
<comment type="cofactor">
    <cofactor evidence="2">
        <name>Mg(2+)</name>
        <dbReference type="ChEBI" id="CHEBI:18420"/>
    </cofactor>
</comment>
<evidence type="ECO:0000313" key="8">
    <source>
        <dbReference type="EMBL" id="TEW76972.1"/>
    </source>
</evidence>
<protein>
    <submittedName>
        <fullName evidence="8">CoA pyrophosphatase</fullName>
    </submittedName>
</protein>
<evidence type="ECO:0000256" key="3">
    <source>
        <dbReference type="ARBA" id="ARBA00022723"/>
    </source>
</evidence>